<evidence type="ECO:0000313" key="1">
    <source>
        <dbReference type="EMBL" id="KJV91999.1"/>
    </source>
</evidence>
<accession>A0A0F3QKM3</accession>
<dbReference type="EMBL" id="LAOJ01000001">
    <property type="protein sequence ID" value="KJV91999.1"/>
    <property type="molecule type" value="Genomic_DNA"/>
</dbReference>
<reference evidence="1 2" key="1">
    <citation type="submission" date="2015-02" db="EMBL/GenBank/DDBJ databases">
        <title>Genome Sequencing of Rickettsiales.</title>
        <authorList>
            <person name="Daugherty S.C."/>
            <person name="Su Q."/>
            <person name="Abolude K."/>
            <person name="Beier-Sexton M."/>
            <person name="Carlyon J.A."/>
            <person name="Carter R."/>
            <person name="Day N.P."/>
            <person name="Dumler S.J."/>
            <person name="Dyachenko V."/>
            <person name="Godinez A."/>
            <person name="Kurtti T.J."/>
            <person name="Lichay M."/>
            <person name="Mullins K.E."/>
            <person name="Ott S."/>
            <person name="Pappas-Brown V."/>
            <person name="Paris D.H."/>
            <person name="Patel P."/>
            <person name="Richards A.L."/>
            <person name="Sadzewicz L."/>
            <person name="Sears K."/>
            <person name="Seidman D."/>
            <person name="Sengamalay N."/>
            <person name="Stenos J."/>
            <person name="Tallon L.J."/>
            <person name="Vincent G."/>
            <person name="Fraser C.M."/>
            <person name="Munderloh U."/>
            <person name="Dunning-Hotopp J.C."/>
        </authorList>
    </citation>
    <scope>NUCLEOTIDE SEQUENCE [LARGE SCALE GENOMIC DNA]</scope>
    <source>
        <strain evidence="1 2">RML Mogi</strain>
    </source>
</reference>
<dbReference type="Proteomes" id="UP000033689">
    <property type="component" value="Unassembled WGS sequence"/>
</dbReference>
<protein>
    <submittedName>
        <fullName evidence="1">Putative isopentenyl pyrophosphate isomerase</fullName>
    </submittedName>
</protein>
<organism evidence="1 2">
    <name type="scientific">Rickettsia bellii str. RML Mogi</name>
    <dbReference type="NCBI Taxonomy" id="1359194"/>
    <lineage>
        <taxon>Bacteria</taxon>
        <taxon>Pseudomonadati</taxon>
        <taxon>Pseudomonadota</taxon>
        <taxon>Alphaproteobacteria</taxon>
        <taxon>Rickettsiales</taxon>
        <taxon>Rickettsiaceae</taxon>
        <taxon>Rickettsieae</taxon>
        <taxon>Rickettsia</taxon>
        <taxon>belli group</taxon>
    </lineage>
</organism>
<keyword evidence="1" id="KW-0413">Isomerase</keyword>
<dbReference type="AlphaFoldDB" id="A0A0F3QKM3"/>
<sequence length="39" mass="4606">MAPISFLRRQKSSNKNSFTLYSNIMVYDSYVIQLSLNYL</sequence>
<evidence type="ECO:0000313" key="2">
    <source>
        <dbReference type="Proteomes" id="UP000033689"/>
    </source>
</evidence>
<gene>
    <name evidence="1" type="ORF">RBEMOGI_0617</name>
</gene>
<proteinExistence type="predicted"/>
<comment type="caution">
    <text evidence="1">The sequence shown here is derived from an EMBL/GenBank/DDBJ whole genome shotgun (WGS) entry which is preliminary data.</text>
</comment>
<dbReference type="GO" id="GO:0016853">
    <property type="term" value="F:isomerase activity"/>
    <property type="evidence" value="ECO:0007669"/>
    <property type="project" value="UniProtKB-KW"/>
</dbReference>
<name>A0A0F3QKM3_RICBE</name>